<organism evidence="1 2">
    <name type="scientific">Amycolatopsis albispora</name>
    <dbReference type="NCBI Taxonomy" id="1804986"/>
    <lineage>
        <taxon>Bacteria</taxon>
        <taxon>Bacillati</taxon>
        <taxon>Actinomycetota</taxon>
        <taxon>Actinomycetes</taxon>
        <taxon>Pseudonocardiales</taxon>
        <taxon>Pseudonocardiaceae</taxon>
        <taxon>Amycolatopsis</taxon>
    </lineage>
</organism>
<dbReference type="EMBL" id="CP015163">
    <property type="protein sequence ID" value="AXB42091.1"/>
    <property type="molecule type" value="Genomic_DNA"/>
</dbReference>
<reference evidence="1 2" key="1">
    <citation type="submission" date="2016-04" db="EMBL/GenBank/DDBJ databases">
        <title>Complete genome sequence and analysis of deep-sea sediment isolate, Amycolatopsis sp. WP1.</title>
        <authorList>
            <person name="Wang H."/>
            <person name="Chen S."/>
            <person name="Wu Q."/>
        </authorList>
    </citation>
    <scope>NUCLEOTIDE SEQUENCE [LARGE SCALE GENOMIC DNA]</scope>
    <source>
        <strain evidence="1 2">WP1</strain>
    </source>
</reference>
<proteinExistence type="predicted"/>
<protein>
    <submittedName>
        <fullName evidence="1">Uncharacterized protein</fullName>
    </submittedName>
</protein>
<accession>A0A344L217</accession>
<dbReference type="RefSeq" id="WP_113691361.1">
    <property type="nucleotide sequence ID" value="NZ_CP015163.1"/>
</dbReference>
<dbReference type="KEGG" id="aab:A4R43_05750"/>
<gene>
    <name evidence="1" type="ORF">A4R43_05750</name>
</gene>
<evidence type="ECO:0000313" key="2">
    <source>
        <dbReference type="Proteomes" id="UP000250434"/>
    </source>
</evidence>
<keyword evidence="2" id="KW-1185">Reference proteome</keyword>
<name>A0A344L217_9PSEU</name>
<sequence length="94" mass="10130">MPAEERRASTALKVVYLGDSAAIRELAAWAGRHGVIAADEVADGVICGVVDQELLHGDEPRLKRLRERHLPCLTVSRGWCFLASAIGQGVRPVA</sequence>
<evidence type="ECO:0000313" key="1">
    <source>
        <dbReference type="EMBL" id="AXB42091.1"/>
    </source>
</evidence>
<dbReference type="AlphaFoldDB" id="A0A344L217"/>
<dbReference type="Proteomes" id="UP000250434">
    <property type="component" value="Chromosome"/>
</dbReference>